<name>A0AAU8TDH7_9BURK</name>
<dbReference type="InterPro" id="IPR014833">
    <property type="entry name" value="TnsA_N"/>
</dbReference>
<dbReference type="InterPro" id="IPR011856">
    <property type="entry name" value="tRNA_endonuc-like_dom_sf"/>
</dbReference>
<evidence type="ECO:0000259" key="1">
    <source>
        <dbReference type="Pfam" id="PF08722"/>
    </source>
</evidence>
<gene>
    <name evidence="2" type="ORF">OI25_1448</name>
</gene>
<dbReference type="Proteomes" id="UP000032614">
    <property type="component" value="Chromosome 1"/>
</dbReference>
<dbReference type="Gene3D" id="3.40.1350.10">
    <property type="match status" value="1"/>
</dbReference>
<dbReference type="KEGG" id="bfn:OI25_1448"/>
<dbReference type="EMBL" id="CP010026">
    <property type="protein sequence ID" value="AJZ58250.1"/>
    <property type="molecule type" value="Genomic_DNA"/>
</dbReference>
<protein>
    <recommendedName>
        <fullName evidence="1">TnsA endonuclease N-terminal domain-containing protein</fullName>
    </recommendedName>
</protein>
<sequence length="240" mass="27489">MFRISWKGTWRGRSPDGIAHQPARDVVRRAGGIVRGKFPSRKNGRMVRHEGLLELDALYLFEASPLVVSYKEQPEKIRYPDGRRLRRYTPDFELSLSNGSSVIVEVKPKQNADRPDIRRKLNAIADFYLRQGREFVVLTDVHIRLEPRLENLRLVYHRAPRVRPTALKATLALARLGDVFPMTLSSATHLLSSINLDPYSLLMAGLLVCDLTAPFTHCCLLDSNLESNHEWFRLSDRLGF</sequence>
<dbReference type="GO" id="GO:0003676">
    <property type="term" value="F:nucleic acid binding"/>
    <property type="evidence" value="ECO:0007669"/>
    <property type="project" value="InterPro"/>
</dbReference>
<feature type="domain" description="TnsA endonuclease N-terminal" evidence="1">
    <location>
        <begin position="65"/>
        <end position="140"/>
    </location>
</feature>
<accession>A0AAU8TDH7</accession>
<dbReference type="AlphaFoldDB" id="A0AAU8TDH7"/>
<organism evidence="2 3">
    <name type="scientific">Paraburkholderia fungorum</name>
    <dbReference type="NCBI Taxonomy" id="134537"/>
    <lineage>
        <taxon>Bacteria</taxon>
        <taxon>Pseudomonadati</taxon>
        <taxon>Pseudomonadota</taxon>
        <taxon>Betaproteobacteria</taxon>
        <taxon>Burkholderiales</taxon>
        <taxon>Burkholderiaceae</taxon>
        <taxon>Paraburkholderia</taxon>
    </lineage>
</organism>
<dbReference type="Pfam" id="PF08722">
    <property type="entry name" value="Tn7_TnsA-like_N"/>
    <property type="match status" value="1"/>
</dbReference>
<evidence type="ECO:0000313" key="2">
    <source>
        <dbReference type="EMBL" id="AJZ58250.1"/>
    </source>
</evidence>
<dbReference type="GeneID" id="66515428"/>
<reference evidence="2 3" key="1">
    <citation type="journal article" date="2015" name="Genome Announc.">
        <title>Complete genome sequences for 59 burkholderia isolates, both pathogenic and near neighbor.</title>
        <authorList>
            <person name="Johnson S.L."/>
            <person name="Bishop-Lilly K.A."/>
            <person name="Ladner J.T."/>
            <person name="Daligault H.E."/>
            <person name="Davenport K.W."/>
            <person name="Jaissle J."/>
            <person name="Frey K.G."/>
            <person name="Koroleva G.I."/>
            <person name="Bruce D.C."/>
            <person name="Coyne S.R."/>
            <person name="Broomall S.M."/>
            <person name="Li P.E."/>
            <person name="Teshima H."/>
            <person name="Gibbons H.S."/>
            <person name="Palacios G.F."/>
            <person name="Rosenzweig C.N."/>
            <person name="Redden C.L."/>
            <person name="Xu Y."/>
            <person name="Minogue T.D."/>
            <person name="Chain P.S."/>
        </authorList>
    </citation>
    <scope>NUCLEOTIDE SEQUENCE [LARGE SCALE GENOMIC DNA]</scope>
    <source>
        <strain evidence="2 3">ATCC BAA-463</strain>
    </source>
</reference>
<dbReference type="RefSeq" id="WP_046567214.1">
    <property type="nucleotide sequence ID" value="NZ_CP010026.1"/>
</dbReference>
<proteinExistence type="predicted"/>
<evidence type="ECO:0000313" key="3">
    <source>
        <dbReference type="Proteomes" id="UP000032614"/>
    </source>
</evidence>